<dbReference type="Gene3D" id="3.40.50.200">
    <property type="entry name" value="Peptidase S8/S53 domain"/>
    <property type="match status" value="1"/>
</dbReference>
<evidence type="ECO:0000256" key="4">
    <source>
        <dbReference type="ARBA" id="ARBA00022825"/>
    </source>
</evidence>
<comment type="similarity">
    <text evidence="1 5">Belongs to the peptidase S8 family.</text>
</comment>
<proteinExistence type="inferred from homology"/>
<dbReference type="PANTHER" id="PTHR43806:SF11">
    <property type="entry name" value="CEREVISIN-RELATED"/>
    <property type="match status" value="1"/>
</dbReference>
<dbReference type="PROSITE" id="PS51892">
    <property type="entry name" value="SUBTILASE"/>
    <property type="match status" value="1"/>
</dbReference>
<dbReference type="InterPro" id="IPR000209">
    <property type="entry name" value="Peptidase_S8/S53_dom"/>
</dbReference>
<reference evidence="8 9" key="1">
    <citation type="submission" date="2009-02" db="EMBL/GenBank/DDBJ databases">
        <title>Annotation of Streptomyces hygroscopicus strain ATCC 53653.</title>
        <authorList>
            <consortium name="The Broad Institute Genome Sequencing Platform"/>
            <consortium name="Broad Institute Microbial Sequencing Center"/>
            <person name="Fischbach M."/>
            <person name="Godfrey P."/>
            <person name="Ward D."/>
            <person name="Young S."/>
            <person name="Zeng Q."/>
            <person name="Koehrsen M."/>
            <person name="Alvarado L."/>
            <person name="Berlin A.M."/>
            <person name="Bochicchio J."/>
            <person name="Borenstein D."/>
            <person name="Chapman S.B."/>
            <person name="Chen Z."/>
            <person name="Engels R."/>
            <person name="Freedman E."/>
            <person name="Gellesch M."/>
            <person name="Goldberg J."/>
            <person name="Griggs A."/>
            <person name="Gujja S."/>
            <person name="Heilman E.R."/>
            <person name="Heiman D.I."/>
            <person name="Hepburn T.A."/>
            <person name="Howarth C."/>
            <person name="Jen D."/>
            <person name="Larson L."/>
            <person name="Lewis B."/>
            <person name="Mehta T."/>
            <person name="Park D."/>
            <person name="Pearson M."/>
            <person name="Richards J."/>
            <person name="Roberts A."/>
            <person name="Saif S."/>
            <person name="Shea T.D."/>
            <person name="Shenoy N."/>
            <person name="Sisk P."/>
            <person name="Stolte C."/>
            <person name="Sykes S.N."/>
            <person name="Thomson T."/>
            <person name="Walk T."/>
            <person name="White J."/>
            <person name="Yandava C."/>
            <person name="Straight P."/>
            <person name="Clardy J."/>
            <person name="Hung D."/>
            <person name="Kolter R."/>
            <person name="Mekalanos J."/>
            <person name="Walker S."/>
            <person name="Walsh C.T."/>
            <person name="Wieland-Brown L.C."/>
            <person name="Haas B."/>
            <person name="Nusbaum C."/>
            <person name="Birren B."/>
        </authorList>
    </citation>
    <scope>NUCLEOTIDE SEQUENCE [LARGE SCALE GENOMIC DNA]</scope>
    <source>
        <strain evidence="8 9">ATCC 53653</strain>
    </source>
</reference>
<dbReference type="InterPro" id="IPR015500">
    <property type="entry name" value="Peptidase_S8_subtilisin-rel"/>
</dbReference>
<keyword evidence="2 5" id="KW-0645">Protease</keyword>
<accession>D9WTQ3</accession>
<evidence type="ECO:0000256" key="3">
    <source>
        <dbReference type="ARBA" id="ARBA00022801"/>
    </source>
</evidence>
<evidence type="ECO:0000256" key="2">
    <source>
        <dbReference type="ARBA" id="ARBA00022670"/>
    </source>
</evidence>
<feature type="active site" description="Charge relay system" evidence="5">
    <location>
        <position position="106"/>
    </location>
</feature>
<gene>
    <name evidence="8" type="ORF">SSOG_08161</name>
</gene>
<dbReference type="InterPro" id="IPR036852">
    <property type="entry name" value="Peptidase_S8/S53_dom_sf"/>
</dbReference>
<dbReference type="EMBL" id="GG657754">
    <property type="protein sequence ID" value="EFL28447.1"/>
    <property type="molecule type" value="Genomic_DNA"/>
</dbReference>
<feature type="region of interest" description="Disordered" evidence="6">
    <location>
        <begin position="355"/>
        <end position="413"/>
    </location>
</feature>
<dbReference type="GO" id="GO:0006508">
    <property type="term" value="P:proteolysis"/>
    <property type="evidence" value="ECO:0007669"/>
    <property type="project" value="UniProtKB-KW"/>
</dbReference>
<feature type="region of interest" description="Disordered" evidence="6">
    <location>
        <begin position="1"/>
        <end position="38"/>
    </location>
</feature>
<dbReference type="PROSITE" id="PS00136">
    <property type="entry name" value="SUBTILASE_ASP"/>
    <property type="match status" value="1"/>
</dbReference>
<evidence type="ECO:0000256" key="5">
    <source>
        <dbReference type="PROSITE-ProRule" id="PRU01240"/>
    </source>
</evidence>
<dbReference type="PRINTS" id="PR00723">
    <property type="entry name" value="SUBTILISIN"/>
</dbReference>
<dbReference type="Proteomes" id="UP000003963">
    <property type="component" value="Unassembled WGS sequence"/>
</dbReference>
<keyword evidence="3 5" id="KW-0378">Hydrolase</keyword>
<feature type="domain" description="Peptidase S8/S53" evidence="7">
    <location>
        <begin position="97"/>
        <end position="345"/>
    </location>
</feature>
<dbReference type="GO" id="GO:0004252">
    <property type="term" value="F:serine-type endopeptidase activity"/>
    <property type="evidence" value="ECO:0007669"/>
    <property type="project" value="UniProtKB-UniRule"/>
</dbReference>
<dbReference type="PANTHER" id="PTHR43806">
    <property type="entry name" value="PEPTIDASE S8"/>
    <property type="match status" value="1"/>
</dbReference>
<dbReference type="STRING" id="457427.SSOG_08161"/>
<feature type="active site" description="Charge relay system" evidence="5">
    <location>
        <position position="141"/>
    </location>
</feature>
<protein>
    <submittedName>
        <fullName evidence="8">Thermitase</fullName>
    </submittedName>
</protein>
<keyword evidence="9" id="KW-1185">Reference proteome</keyword>
<evidence type="ECO:0000259" key="7">
    <source>
        <dbReference type="Pfam" id="PF00082"/>
    </source>
</evidence>
<dbReference type="AlphaFoldDB" id="D9WTQ3"/>
<evidence type="ECO:0000313" key="9">
    <source>
        <dbReference type="Proteomes" id="UP000003963"/>
    </source>
</evidence>
<sequence>MGQVQHRRQAGPGPVARCRRRPRRRLAGPLLRPADGGDLMSVRRHTTARLATALTATVLSSALGVAAAPPAAAANPTPTSWEAKALGLASAQSTAQGEGVKVAVLDSGVMTNHVALNGKVTTGPDFLKDGLQPGDPRWGEHGTAMASDVLKVAPKASILSVRVIDDKEDHGPGDFKGGASPTSQGIDYAVDHGADVISMSLGGEMFGDSVDEDEVDALARAAQKGIPVIASAGNEGDMFNDASYPAGYPGVIAVAATQQNGSRAEFSTVRTYNSVAAPGVAIMSAKNTGGYAPVNGTSPAAALTSGVVALMLSHNDKLTPAQVRALLTKTANHPAEGRNALVGYGQIDAAAAVRASAKPPADGTRPVKYSGKEHLATPDGTPKTQHPPLETELGDDSASARRASGCSWSSARC</sequence>
<evidence type="ECO:0000256" key="1">
    <source>
        <dbReference type="ARBA" id="ARBA00011073"/>
    </source>
</evidence>
<dbReference type="HOGENOM" id="CLU_011263_13_3_11"/>
<name>D9WTQ3_9ACTN</name>
<evidence type="ECO:0000256" key="6">
    <source>
        <dbReference type="SAM" id="MobiDB-lite"/>
    </source>
</evidence>
<dbReference type="SUPFAM" id="SSF52743">
    <property type="entry name" value="Subtilisin-like"/>
    <property type="match status" value="1"/>
</dbReference>
<dbReference type="Pfam" id="PF00082">
    <property type="entry name" value="Peptidase_S8"/>
    <property type="match status" value="1"/>
</dbReference>
<keyword evidence="4 5" id="KW-0720">Serine protease</keyword>
<dbReference type="InterPro" id="IPR050131">
    <property type="entry name" value="Peptidase_S8_subtilisin-like"/>
</dbReference>
<feature type="compositionally biased region" description="Basic residues" evidence="6">
    <location>
        <begin position="17"/>
        <end position="26"/>
    </location>
</feature>
<dbReference type="InterPro" id="IPR023827">
    <property type="entry name" value="Peptidase_S8_Asp-AS"/>
</dbReference>
<evidence type="ECO:0000313" key="8">
    <source>
        <dbReference type="EMBL" id="EFL28447.1"/>
    </source>
</evidence>
<feature type="active site" description="Charge relay system" evidence="5">
    <location>
        <position position="298"/>
    </location>
</feature>
<organism evidence="8 9">
    <name type="scientific">Streptomyces himastatinicus ATCC 53653</name>
    <dbReference type="NCBI Taxonomy" id="457427"/>
    <lineage>
        <taxon>Bacteria</taxon>
        <taxon>Bacillati</taxon>
        <taxon>Actinomycetota</taxon>
        <taxon>Actinomycetes</taxon>
        <taxon>Kitasatosporales</taxon>
        <taxon>Streptomycetaceae</taxon>
        <taxon>Streptomyces</taxon>
        <taxon>Streptomyces violaceusniger group</taxon>
    </lineage>
</organism>